<keyword evidence="2" id="KW-1185">Reference proteome</keyword>
<sequence>MREILEFGDVVDLLSNPTLQKLSPSLSTPYHRAQHLKILAPDVIKAHLFAFLFIELDNVFFIGQKLYYLAEDLGVSREEVDVVEIGKSLGRRPKCSDATVLVEVVKAPEATFVVSSVVCLQSWLEL</sequence>
<name>A0ABR5B1E3_CRYGA</name>
<organism evidence="1 2">
    <name type="scientific">Cryptococcus bacillisporus CA1873</name>
    <dbReference type="NCBI Taxonomy" id="1296111"/>
    <lineage>
        <taxon>Eukaryota</taxon>
        <taxon>Fungi</taxon>
        <taxon>Dikarya</taxon>
        <taxon>Basidiomycota</taxon>
        <taxon>Agaricomycotina</taxon>
        <taxon>Tremellomycetes</taxon>
        <taxon>Tremellales</taxon>
        <taxon>Cryptococcaceae</taxon>
        <taxon>Cryptococcus</taxon>
        <taxon>Cryptococcus gattii species complex</taxon>
    </lineage>
</organism>
<evidence type="ECO:0000313" key="1">
    <source>
        <dbReference type="EMBL" id="KIR57413.1"/>
    </source>
</evidence>
<protein>
    <submittedName>
        <fullName evidence="1">Uncharacterized protein</fullName>
    </submittedName>
</protein>
<evidence type="ECO:0000313" key="2">
    <source>
        <dbReference type="Proteomes" id="UP000053800"/>
    </source>
</evidence>
<proteinExistence type="predicted"/>
<reference evidence="1 2" key="1">
    <citation type="submission" date="2015-01" db="EMBL/GenBank/DDBJ databases">
        <title>The Genome Sequence of Cryptococcus gattii CA1873.</title>
        <authorList>
            <consortium name="The Broad Institute Genomics Platform"/>
            <person name="Cuomo C."/>
            <person name="Litvintseva A."/>
            <person name="Chen Y."/>
            <person name="Heitman J."/>
            <person name="Sun S."/>
            <person name="Springer D."/>
            <person name="Dromer F."/>
            <person name="Young S."/>
            <person name="Zeng Q."/>
            <person name="Gargeya S."/>
            <person name="Abouelleil A."/>
            <person name="Alvarado L."/>
            <person name="Chapman S.B."/>
            <person name="Gainer-Dewar J."/>
            <person name="Goldberg J."/>
            <person name="Griggs A."/>
            <person name="Gujja S."/>
            <person name="Hansen M."/>
            <person name="Howarth C."/>
            <person name="Imamovic A."/>
            <person name="Larimer J."/>
            <person name="Murphy C."/>
            <person name="Naylor J."/>
            <person name="Pearson M."/>
            <person name="Priest M."/>
            <person name="Roberts A."/>
            <person name="Saif S."/>
            <person name="Shea T."/>
            <person name="Sykes S."/>
            <person name="Wortman J."/>
            <person name="Nusbaum C."/>
            <person name="Birren B."/>
        </authorList>
    </citation>
    <scope>NUCLEOTIDE SEQUENCE [LARGE SCALE GENOMIC DNA]</scope>
    <source>
        <strain evidence="1 2">CA1873</strain>
    </source>
</reference>
<dbReference type="Proteomes" id="UP000053800">
    <property type="component" value="Unassembled WGS sequence"/>
</dbReference>
<gene>
    <name evidence="1" type="ORF">I314_06775</name>
</gene>
<dbReference type="EMBL" id="KN848916">
    <property type="protein sequence ID" value="KIR57413.1"/>
    <property type="molecule type" value="Genomic_DNA"/>
</dbReference>
<accession>A0ABR5B1E3</accession>